<dbReference type="Gene3D" id="3.50.50.60">
    <property type="entry name" value="FAD/NAD(P)-binding domain"/>
    <property type="match status" value="1"/>
</dbReference>
<dbReference type="InterPro" id="IPR002938">
    <property type="entry name" value="FAD-bd"/>
</dbReference>
<keyword evidence="2" id="KW-0285">Flavoprotein</keyword>
<dbReference type="Pfam" id="PF01494">
    <property type="entry name" value="FAD_binding_3"/>
    <property type="match status" value="1"/>
</dbReference>
<dbReference type="EMBL" id="CAJSLV010000068">
    <property type="protein sequence ID" value="CAG6395971.1"/>
    <property type="molecule type" value="Genomic_DNA"/>
</dbReference>
<dbReference type="EC" id="1.14.13.24" evidence="7"/>
<evidence type="ECO:0000256" key="4">
    <source>
        <dbReference type="ARBA" id="ARBA00023002"/>
    </source>
</evidence>
<evidence type="ECO:0000256" key="5">
    <source>
        <dbReference type="ARBA" id="ARBA00023033"/>
    </source>
</evidence>
<evidence type="ECO:0000256" key="3">
    <source>
        <dbReference type="ARBA" id="ARBA00022827"/>
    </source>
</evidence>
<evidence type="ECO:0000256" key="2">
    <source>
        <dbReference type="ARBA" id="ARBA00022630"/>
    </source>
</evidence>
<dbReference type="InterPro" id="IPR036188">
    <property type="entry name" value="FAD/NAD-bd_sf"/>
</dbReference>
<name>A0A9W4DTM1_9ACTN</name>
<evidence type="ECO:0000259" key="6">
    <source>
        <dbReference type="Pfam" id="PF01494"/>
    </source>
</evidence>
<proteinExistence type="predicted"/>
<gene>
    <name evidence="7" type="primary">xlnD</name>
    <name evidence="7" type="ORF">SCOCK_380047</name>
</gene>
<dbReference type="RefSeq" id="WP_251493605.1">
    <property type="nucleotide sequence ID" value="NZ_CAJSLV010000068.1"/>
</dbReference>
<accession>A0A9W4DTM1</accession>
<protein>
    <submittedName>
        <fullName evidence="7">3-hydroxybenzoate 6-hydroxylase 1</fullName>
        <ecNumber evidence="7">1.14.13.24</ecNumber>
    </submittedName>
</protein>
<dbReference type="PRINTS" id="PR00420">
    <property type="entry name" value="RNGMNOXGNASE"/>
</dbReference>
<sequence length="408" mass="42727">MRPGTAEVVVVGGGIGGLAAALAVAARGHRAVVLERGEFAELGAGIQLAPNGIRALDRLGLGAQVRERGVHIDELRFMDGVSGEHVASLPLKGAYPLRFGNPYVVVHRGELYGLLLAACRSSGAVELRAGSAVTSYRQDGAAARVRLSSGEEVAGDAVIGADGIHSAVRRQLVGDGEPRVSGITVYRTVIPMERVPVELRWNAVTWWAGPGCHFVHYAIAGGRYLNLAPSVENGAAEAFSGVPAGADEVRAAFASLSAVAQRLLALGEDWKSWVLVDRDPVEVWTDGRVALLGDAAHPMLHYAAQGACQALEDAVLLGELLGGDADCVPQALAAYNAQRRGRTARLTHLARQSTRLWHPAGEAALARNAMLSALSETELHDQVAWMHGAREFGGARPAQDPAGAGAST</sequence>
<keyword evidence="4 7" id="KW-0560">Oxidoreductase</keyword>
<dbReference type="SUPFAM" id="SSF54373">
    <property type="entry name" value="FAD-linked reductases, C-terminal domain"/>
    <property type="match status" value="1"/>
</dbReference>
<dbReference type="InterPro" id="IPR050493">
    <property type="entry name" value="FAD-dep_Monooxygenase_BioMet"/>
</dbReference>
<dbReference type="GO" id="GO:0071949">
    <property type="term" value="F:FAD binding"/>
    <property type="evidence" value="ECO:0007669"/>
    <property type="project" value="InterPro"/>
</dbReference>
<keyword evidence="3" id="KW-0274">FAD</keyword>
<dbReference type="PANTHER" id="PTHR13789:SF318">
    <property type="entry name" value="GERANYLGERANYL DIPHOSPHATE REDUCTASE"/>
    <property type="match status" value="1"/>
</dbReference>
<organism evidence="7 8">
    <name type="scientific">Actinacidiphila cocklensis</name>
    <dbReference type="NCBI Taxonomy" id="887465"/>
    <lineage>
        <taxon>Bacteria</taxon>
        <taxon>Bacillati</taxon>
        <taxon>Actinomycetota</taxon>
        <taxon>Actinomycetes</taxon>
        <taxon>Kitasatosporales</taxon>
        <taxon>Streptomycetaceae</taxon>
        <taxon>Actinacidiphila</taxon>
    </lineage>
</organism>
<dbReference type="GO" id="GO:0018669">
    <property type="term" value="F:3-hydroxybenzoate 6-monooxygenase activity"/>
    <property type="evidence" value="ECO:0007669"/>
    <property type="project" value="UniProtKB-EC"/>
</dbReference>
<feature type="domain" description="FAD-binding" evidence="6">
    <location>
        <begin position="6"/>
        <end position="347"/>
    </location>
</feature>
<evidence type="ECO:0000256" key="1">
    <source>
        <dbReference type="ARBA" id="ARBA00001974"/>
    </source>
</evidence>
<evidence type="ECO:0000313" key="7">
    <source>
        <dbReference type="EMBL" id="CAG6395971.1"/>
    </source>
</evidence>
<evidence type="ECO:0000313" key="8">
    <source>
        <dbReference type="Proteomes" id="UP001152519"/>
    </source>
</evidence>
<reference evidence="7" key="1">
    <citation type="submission" date="2021-05" db="EMBL/GenBank/DDBJ databases">
        <authorList>
            <person name="Arsene-Ploetze F."/>
        </authorList>
    </citation>
    <scope>NUCLEOTIDE SEQUENCE</scope>
    <source>
        <strain evidence="7">DSM 42138</strain>
    </source>
</reference>
<dbReference type="PANTHER" id="PTHR13789">
    <property type="entry name" value="MONOOXYGENASE"/>
    <property type="match status" value="1"/>
</dbReference>
<keyword evidence="8" id="KW-1185">Reference proteome</keyword>
<dbReference type="SUPFAM" id="SSF51905">
    <property type="entry name" value="FAD/NAD(P)-binding domain"/>
    <property type="match status" value="1"/>
</dbReference>
<keyword evidence="5" id="KW-0503">Monooxygenase</keyword>
<comment type="cofactor">
    <cofactor evidence="1">
        <name>FAD</name>
        <dbReference type="ChEBI" id="CHEBI:57692"/>
    </cofactor>
</comment>
<dbReference type="Proteomes" id="UP001152519">
    <property type="component" value="Unassembled WGS sequence"/>
</dbReference>
<comment type="caution">
    <text evidence="7">The sequence shown here is derived from an EMBL/GenBank/DDBJ whole genome shotgun (WGS) entry which is preliminary data.</text>
</comment>
<dbReference type="AlphaFoldDB" id="A0A9W4DTM1"/>